<sequence>MRELRLKGQGLTALPRAVFDHADTLELLDVSGNALSELPPDLHRFKRLRILFASNNRFTELPRVLGECPALEMVGFKANAIAHVPAEALPQPLRWLILTDNAIATLPDSLGQRPRLQKLMLAGNRLATLPDSLRQAPALELLRIAANQFQRLPDWLPALPRLAWLAWGGNPLTAQPEARALAAASARAIPAEALALGERLGEGASGVIRAATWQHAGAHQAVAVKQFKGRVTSDGWPRSEMAAALAAGAHESLVPVLGPVQAGAGPRAQEGGVASGADHDADDGAHALVLARLPPGTRALAGPPSFDSCTRDVYPPGLRLQASEALALARQVAGAMARLHARGLVHGDLYAHNLLRCGPRAWLSDLGAAAFLPPAQPALHPALRALDVRAFGVLLDEWQARTAPAAPPPLAALRARCSAPADQIDIGFAEIEVMLS</sequence>
<protein>
    <submittedName>
        <fullName evidence="5">Protein kinase</fullName>
    </submittedName>
</protein>
<dbReference type="KEGG" id="otk:C6570_04270"/>
<evidence type="ECO:0000259" key="4">
    <source>
        <dbReference type="PROSITE" id="PS50011"/>
    </source>
</evidence>
<dbReference type="Gene3D" id="3.30.200.20">
    <property type="entry name" value="Phosphorylase Kinase, domain 1"/>
    <property type="match status" value="1"/>
</dbReference>
<dbReference type="SMART" id="SM00369">
    <property type="entry name" value="LRR_TYP"/>
    <property type="match status" value="5"/>
</dbReference>
<proteinExistence type="predicted"/>
<dbReference type="InterPro" id="IPR011009">
    <property type="entry name" value="Kinase-like_dom_sf"/>
</dbReference>
<accession>A0A2S0MCD7</accession>
<keyword evidence="2" id="KW-0677">Repeat</keyword>
<keyword evidence="5" id="KW-0418">Kinase</keyword>
<dbReference type="GO" id="GO:0005737">
    <property type="term" value="C:cytoplasm"/>
    <property type="evidence" value="ECO:0007669"/>
    <property type="project" value="TreeGrafter"/>
</dbReference>
<evidence type="ECO:0000313" key="5">
    <source>
        <dbReference type="EMBL" id="AVO33554.1"/>
    </source>
</evidence>
<evidence type="ECO:0000256" key="3">
    <source>
        <dbReference type="PROSITE-ProRule" id="PRU10141"/>
    </source>
</evidence>
<dbReference type="OrthoDB" id="8532199at2"/>
<dbReference type="InterPro" id="IPR003591">
    <property type="entry name" value="Leu-rich_rpt_typical-subtyp"/>
</dbReference>
<dbReference type="InterPro" id="IPR032675">
    <property type="entry name" value="LRR_dom_sf"/>
</dbReference>
<evidence type="ECO:0000313" key="6">
    <source>
        <dbReference type="Proteomes" id="UP000239709"/>
    </source>
</evidence>
<dbReference type="PANTHER" id="PTHR48051">
    <property type="match status" value="1"/>
</dbReference>
<name>A0A2S0MCD7_9BURK</name>
<dbReference type="SUPFAM" id="SSF56112">
    <property type="entry name" value="Protein kinase-like (PK-like)"/>
    <property type="match status" value="1"/>
</dbReference>
<dbReference type="PROSITE" id="PS50011">
    <property type="entry name" value="PROTEIN_KINASE_DOM"/>
    <property type="match status" value="1"/>
</dbReference>
<organism evidence="5 6">
    <name type="scientific">Ottowia oryzae</name>
    <dbReference type="NCBI Taxonomy" id="2109914"/>
    <lineage>
        <taxon>Bacteria</taxon>
        <taxon>Pseudomonadati</taxon>
        <taxon>Pseudomonadota</taxon>
        <taxon>Betaproteobacteria</taxon>
        <taxon>Burkholderiales</taxon>
        <taxon>Comamonadaceae</taxon>
        <taxon>Ottowia</taxon>
    </lineage>
</organism>
<evidence type="ECO:0000256" key="1">
    <source>
        <dbReference type="ARBA" id="ARBA00022614"/>
    </source>
</evidence>
<dbReference type="PROSITE" id="PS00107">
    <property type="entry name" value="PROTEIN_KINASE_ATP"/>
    <property type="match status" value="1"/>
</dbReference>
<dbReference type="InterPro" id="IPR017441">
    <property type="entry name" value="Protein_kinase_ATP_BS"/>
</dbReference>
<dbReference type="AlphaFoldDB" id="A0A2S0MCD7"/>
<dbReference type="GO" id="GO:0005524">
    <property type="term" value="F:ATP binding"/>
    <property type="evidence" value="ECO:0007669"/>
    <property type="project" value="UniProtKB-UniRule"/>
</dbReference>
<dbReference type="InterPro" id="IPR001611">
    <property type="entry name" value="Leu-rich_rpt"/>
</dbReference>
<keyword evidence="6" id="KW-1185">Reference proteome</keyword>
<dbReference type="Proteomes" id="UP000239709">
    <property type="component" value="Chromosome"/>
</dbReference>
<dbReference type="InterPro" id="IPR000719">
    <property type="entry name" value="Prot_kinase_dom"/>
</dbReference>
<dbReference type="Pfam" id="PF13855">
    <property type="entry name" value="LRR_8"/>
    <property type="match status" value="2"/>
</dbReference>
<dbReference type="Gene3D" id="3.80.10.10">
    <property type="entry name" value="Ribonuclease Inhibitor"/>
    <property type="match status" value="2"/>
</dbReference>
<feature type="domain" description="Protein kinase" evidence="4">
    <location>
        <begin position="194"/>
        <end position="436"/>
    </location>
</feature>
<keyword evidence="3" id="KW-0067">ATP-binding</keyword>
<dbReference type="GO" id="GO:0004713">
    <property type="term" value="F:protein tyrosine kinase activity"/>
    <property type="evidence" value="ECO:0007669"/>
    <property type="project" value="InterPro"/>
</dbReference>
<reference evidence="5 6" key="1">
    <citation type="submission" date="2018-03" db="EMBL/GenBank/DDBJ databases">
        <title>Genome sequencing of Ottowia sp.</title>
        <authorList>
            <person name="Kim S.-J."/>
            <person name="Heo J."/>
            <person name="Kwon S.-W."/>
        </authorList>
    </citation>
    <scope>NUCLEOTIDE SEQUENCE [LARGE SCALE GENOMIC DNA]</scope>
    <source>
        <strain evidence="5 6">KADR8-3</strain>
    </source>
</reference>
<dbReference type="EMBL" id="CP027666">
    <property type="protein sequence ID" value="AVO33554.1"/>
    <property type="molecule type" value="Genomic_DNA"/>
</dbReference>
<dbReference type="Gene3D" id="1.10.510.10">
    <property type="entry name" value="Transferase(Phosphotransferase) domain 1"/>
    <property type="match status" value="1"/>
</dbReference>
<dbReference type="PANTHER" id="PTHR48051:SF1">
    <property type="entry name" value="RAS SUPPRESSOR PROTEIN 1"/>
    <property type="match status" value="1"/>
</dbReference>
<keyword evidence="3" id="KW-0547">Nucleotide-binding</keyword>
<dbReference type="SMART" id="SM00364">
    <property type="entry name" value="LRR_BAC"/>
    <property type="match status" value="5"/>
</dbReference>
<evidence type="ECO:0000256" key="2">
    <source>
        <dbReference type="ARBA" id="ARBA00022737"/>
    </source>
</evidence>
<dbReference type="SMART" id="SM00219">
    <property type="entry name" value="TyrKc"/>
    <property type="match status" value="1"/>
</dbReference>
<feature type="binding site" evidence="3">
    <location>
        <position position="225"/>
    </location>
    <ligand>
        <name>ATP</name>
        <dbReference type="ChEBI" id="CHEBI:30616"/>
    </ligand>
</feature>
<dbReference type="SUPFAM" id="SSF52058">
    <property type="entry name" value="L domain-like"/>
    <property type="match status" value="1"/>
</dbReference>
<dbReference type="RefSeq" id="WP_106702117.1">
    <property type="nucleotide sequence ID" value="NZ_CP027666.1"/>
</dbReference>
<dbReference type="InterPro" id="IPR050216">
    <property type="entry name" value="LRR_domain-containing"/>
</dbReference>
<dbReference type="InterPro" id="IPR020635">
    <property type="entry name" value="Tyr_kinase_cat_dom"/>
</dbReference>
<gene>
    <name evidence="5" type="ORF">C6570_04270</name>
</gene>
<keyword evidence="1" id="KW-0433">Leucine-rich repeat</keyword>
<keyword evidence="5" id="KW-0808">Transferase</keyword>